<name>A0A6V7NWK4_ANACO</name>
<proteinExistence type="predicted"/>
<sequence length="282" mass="31500">MAPAELRELKAQLQDLLDKNFVRPSVSPWGAPVLFVKKKDGSLRLCVDYRELNKVTIKNKYPLPRIDDLFDQLQGSCVYSKIDLQSGYHQLRIRPEDVSKTAFRTRGLDSVVDPSCRVSSLGEDRSSSQSAFRVDHLEVRTTWRSADSPGLGCTWSSLPTLGLKGELLANPKASLQIGILVEVDAQGWIFIFSNFFLSIGAFFEGPRRRRKIVETDLKHRSEKPKTYNFQIADRRSFGGRAWIGSSRAACAAGDQLQVTTSNRNAVKDGECHPEAIGLLPMS</sequence>
<dbReference type="Gene3D" id="3.10.10.10">
    <property type="entry name" value="HIV Type 1 Reverse Transcriptase, subunit A, domain 1"/>
    <property type="match status" value="1"/>
</dbReference>
<dbReference type="PANTHER" id="PTHR24559:SF444">
    <property type="entry name" value="REVERSE TRANSCRIPTASE DOMAIN-CONTAINING PROTEIN"/>
    <property type="match status" value="1"/>
</dbReference>
<evidence type="ECO:0000313" key="2">
    <source>
        <dbReference type="EMBL" id="CAD1822858.1"/>
    </source>
</evidence>
<dbReference type="Pfam" id="PF00078">
    <property type="entry name" value="RVT_1"/>
    <property type="match status" value="1"/>
</dbReference>
<dbReference type="AlphaFoldDB" id="A0A6V7NWK4"/>
<gene>
    <name evidence="2" type="ORF">CB5_LOCUS6069</name>
</gene>
<dbReference type="Gene3D" id="3.30.70.270">
    <property type="match status" value="1"/>
</dbReference>
<dbReference type="InterPro" id="IPR043502">
    <property type="entry name" value="DNA/RNA_pol_sf"/>
</dbReference>
<dbReference type="InterPro" id="IPR053134">
    <property type="entry name" value="RNA-dir_DNA_polymerase"/>
</dbReference>
<feature type="domain" description="Reverse transcriptase" evidence="1">
    <location>
        <begin position="36"/>
        <end position="106"/>
    </location>
</feature>
<dbReference type="SUPFAM" id="SSF56672">
    <property type="entry name" value="DNA/RNA polymerases"/>
    <property type="match status" value="1"/>
</dbReference>
<protein>
    <recommendedName>
        <fullName evidence="1">Reverse transcriptase domain-containing protein</fullName>
    </recommendedName>
</protein>
<evidence type="ECO:0000259" key="1">
    <source>
        <dbReference type="Pfam" id="PF00078"/>
    </source>
</evidence>
<reference evidence="2" key="1">
    <citation type="submission" date="2020-07" db="EMBL/GenBank/DDBJ databases">
        <authorList>
            <person name="Lin J."/>
        </authorList>
    </citation>
    <scope>NUCLEOTIDE SEQUENCE</scope>
</reference>
<dbReference type="InterPro" id="IPR043128">
    <property type="entry name" value="Rev_trsase/Diguanyl_cyclase"/>
</dbReference>
<dbReference type="InterPro" id="IPR000477">
    <property type="entry name" value="RT_dom"/>
</dbReference>
<accession>A0A6V7NWK4</accession>
<dbReference type="PANTHER" id="PTHR24559">
    <property type="entry name" value="TRANSPOSON TY3-I GAG-POL POLYPROTEIN"/>
    <property type="match status" value="1"/>
</dbReference>
<dbReference type="CDD" id="cd01647">
    <property type="entry name" value="RT_LTR"/>
    <property type="match status" value="1"/>
</dbReference>
<dbReference type="EMBL" id="LR862142">
    <property type="protein sequence ID" value="CAD1822858.1"/>
    <property type="molecule type" value="Genomic_DNA"/>
</dbReference>
<organism evidence="2">
    <name type="scientific">Ananas comosus var. bracteatus</name>
    <name type="common">red pineapple</name>
    <dbReference type="NCBI Taxonomy" id="296719"/>
    <lineage>
        <taxon>Eukaryota</taxon>
        <taxon>Viridiplantae</taxon>
        <taxon>Streptophyta</taxon>
        <taxon>Embryophyta</taxon>
        <taxon>Tracheophyta</taxon>
        <taxon>Spermatophyta</taxon>
        <taxon>Magnoliopsida</taxon>
        <taxon>Liliopsida</taxon>
        <taxon>Poales</taxon>
        <taxon>Bromeliaceae</taxon>
        <taxon>Bromelioideae</taxon>
        <taxon>Ananas</taxon>
    </lineage>
</organism>